<dbReference type="PANTHER" id="PTHR43199:SF1">
    <property type="entry name" value="GLUTATHIONE HYDROLASE PROENZYME"/>
    <property type="match status" value="1"/>
</dbReference>
<gene>
    <name evidence="5" type="ORF">D1012_21325</name>
</gene>
<dbReference type="AlphaFoldDB" id="A0A411YWR9"/>
<keyword evidence="6" id="KW-1185">Reference proteome</keyword>
<comment type="similarity">
    <text evidence="1">Belongs to the gamma-glutamyltransferase family.</text>
</comment>
<dbReference type="InterPro" id="IPR029055">
    <property type="entry name" value="Ntn_hydrolases_N"/>
</dbReference>
<dbReference type="InterPro" id="IPR051792">
    <property type="entry name" value="GGT_bact"/>
</dbReference>
<dbReference type="Pfam" id="PF01019">
    <property type="entry name" value="G_glu_transpept"/>
    <property type="match status" value="2"/>
</dbReference>
<dbReference type="SUPFAM" id="SSF56235">
    <property type="entry name" value="N-terminal nucleophile aminohydrolases (Ntn hydrolases)"/>
    <property type="match status" value="1"/>
</dbReference>
<proteinExistence type="inferred from homology"/>
<sequence>MQNWTIQKPSVRSSRGIVSAQNRHAAEAGAAILEQGGNAVDAAVVTTLVLSVVEPWLSGIGGGGFMLRADGVTGEVNALDFGVIAPLDLNPDDYPIVGENDGDWFSWPEVQDNRNISGPHSICTPGTIAGLAEALERHGTLNWADALAPAIEWAERGLELDWFACFAIANEEAGLSRCPATANLFLPGGRVPRAGDSAAPRHAPMPQKARLLRRLAQAGARDFYEGEIAAKIASDLSGSGSALSAKDLAEYRPDWVESLAQPHAGWDIRAMPGLSGGPGFLDALNRLQALRPAGRAAPSGASAAAFASAIRDAYRERLGRAGHAGHPDADCTSHVSVVDASGTMVSLTNTLLSRFGSRVVGENTGFLFNNGVMWFDPRPGQPNSIAPGVKPLANMCPLILLRDGRPALAIGAAGGRQIFPALLQLVSFVTDYGMTLEEAFHYPRIDASSPTILVDSRDGMDVASTIARDWPVRIIDNTLYPVNFAIPSAVMCTAPGEFSGQAHPYQPWAYAAAAREDAG</sequence>
<dbReference type="PRINTS" id="PR01210">
    <property type="entry name" value="GGTRANSPTASE"/>
</dbReference>
<comment type="caution">
    <text evidence="5">The sequence shown here is derived from an EMBL/GenBank/DDBJ whole genome shotgun (WGS) entry which is preliminary data.</text>
</comment>
<dbReference type="OrthoDB" id="9781342at2"/>
<evidence type="ECO:0000256" key="1">
    <source>
        <dbReference type="ARBA" id="ARBA00009381"/>
    </source>
</evidence>
<accession>A0A411YWR9</accession>
<evidence type="ECO:0000313" key="5">
    <source>
        <dbReference type="EMBL" id="RGP35189.1"/>
    </source>
</evidence>
<dbReference type="EMBL" id="QWEY01000020">
    <property type="protein sequence ID" value="RGP35189.1"/>
    <property type="molecule type" value="Genomic_DNA"/>
</dbReference>
<keyword evidence="2 5" id="KW-0808">Transferase</keyword>
<dbReference type="InterPro" id="IPR043137">
    <property type="entry name" value="GGT_ssub_C"/>
</dbReference>
<organism evidence="5 6">
    <name type="scientific">Pseudotabrizicola alkalilacus</name>
    <dbReference type="NCBI Taxonomy" id="2305252"/>
    <lineage>
        <taxon>Bacteria</taxon>
        <taxon>Pseudomonadati</taxon>
        <taxon>Pseudomonadota</taxon>
        <taxon>Alphaproteobacteria</taxon>
        <taxon>Rhodobacterales</taxon>
        <taxon>Paracoccaceae</taxon>
        <taxon>Pseudotabrizicola</taxon>
    </lineage>
</organism>
<reference evidence="5 6" key="1">
    <citation type="submission" date="2018-08" db="EMBL/GenBank/DDBJ databases">
        <title>Flavobacterium tibetense sp. nov., isolated from a wetland YonghuCo on Tibetan Plateau.</title>
        <authorList>
            <person name="Phurbu D."/>
            <person name="Lu H."/>
            <person name="Xing P."/>
        </authorList>
    </citation>
    <scope>NUCLEOTIDE SEQUENCE [LARGE SCALE GENOMIC DNA]</scope>
    <source>
        <strain evidence="5 6">DJC</strain>
    </source>
</reference>
<keyword evidence="4" id="KW-0865">Zymogen</keyword>
<dbReference type="Gene3D" id="3.60.20.40">
    <property type="match status" value="1"/>
</dbReference>
<protein>
    <submittedName>
        <fullName evidence="5">Gamma-glutamyltransferase</fullName>
    </submittedName>
</protein>
<evidence type="ECO:0000313" key="6">
    <source>
        <dbReference type="Proteomes" id="UP000284547"/>
    </source>
</evidence>
<keyword evidence="3" id="KW-0378">Hydrolase</keyword>
<evidence type="ECO:0000256" key="4">
    <source>
        <dbReference type="ARBA" id="ARBA00023145"/>
    </source>
</evidence>
<dbReference type="PANTHER" id="PTHR43199">
    <property type="entry name" value="GLUTATHIONE HYDROLASE"/>
    <property type="match status" value="1"/>
</dbReference>
<dbReference type="GO" id="GO:0016787">
    <property type="term" value="F:hydrolase activity"/>
    <property type="evidence" value="ECO:0007669"/>
    <property type="project" value="UniProtKB-KW"/>
</dbReference>
<name>A0A411YWR9_9RHOB</name>
<dbReference type="GO" id="GO:0016740">
    <property type="term" value="F:transferase activity"/>
    <property type="evidence" value="ECO:0007669"/>
    <property type="project" value="UniProtKB-KW"/>
</dbReference>
<evidence type="ECO:0000256" key="2">
    <source>
        <dbReference type="ARBA" id="ARBA00022679"/>
    </source>
</evidence>
<evidence type="ECO:0000256" key="3">
    <source>
        <dbReference type="ARBA" id="ARBA00022801"/>
    </source>
</evidence>
<dbReference type="Proteomes" id="UP000284547">
    <property type="component" value="Unassembled WGS sequence"/>
</dbReference>